<keyword evidence="2 4" id="KW-0378">Hydrolase</keyword>
<organism evidence="4 5">
    <name type="scientific">Phytohabitans maris</name>
    <dbReference type="NCBI Taxonomy" id="3071409"/>
    <lineage>
        <taxon>Bacteria</taxon>
        <taxon>Bacillati</taxon>
        <taxon>Actinomycetota</taxon>
        <taxon>Actinomycetes</taxon>
        <taxon>Micromonosporales</taxon>
        <taxon>Micromonosporaceae</taxon>
    </lineage>
</organism>
<evidence type="ECO:0000256" key="2">
    <source>
        <dbReference type="ARBA" id="ARBA00022801"/>
    </source>
</evidence>
<evidence type="ECO:0000256" key="1">
    <source>
        <dbReference type="ARBA" id="ARBA00010088"/>
    </source>
</evidence>
<dbReference type="InterPro" id="IPR050266">
    <property type="entry name" value="AB_hydrolase_sf"/>
</dbReference>
<evidence type="ECO:0000313" key="4">
    <source>
        <dbReference type="EMBL" id="MDQ7910393.1"/>
    </source>
</evidence>
<dbReference type="InterPro" id="IPR029058">
    <property type="entry name" value="AB_hydrolase_fold"/>
</dbReference>
<dbReference type="InterPro" id="IPR000073">
    <property type="entry name" value="AB_hydrolase_1"/>
</dbReference>
<gene>
    <name evidence="4" type="ORF">RB614_38455</name>
</gene>
<dbReference type="Proteomes" id="UP001230908">
    <property type="component" value="Unassembled WGS sequence"/>
</dbReference>
<accession>A0ABU0ZTM4</accession>
<dbReference type="Pfam" id="PF00561">
    <property type="entry name" value="Abhydrolase_1"/>
    <property type="match status" value="1"/>
</dbReference>
<dbReference type="PRINTS" id="PR00111">
    <property type="entry name" value="ABHYDROLASE"/>
</dbReference>
<comment type="similarity">
    <text evidence="1">Belongs to the peptidase S33 family.</text>
</comment>
<comment type="caution">
    <text evidence="4">The sequence shown here is derived from an EMBL/GenBank/DDBJ whole genome shotgun (WGS) entry which is preliminary data.</text>
</comment>
<dbReference type="SUPFAM" id="SSF53474">
    <property type="entry name" value="alpha/beta-Hydrolases"/>
    <property type="match status" value="1"/>
</dbReference>
<name>A0ABU0ZTM4_9ACTN</name>
<proteinExistence type="inferred from homology"/>
<dbReference type="PRINTS" id="PR00793">
    <property type="entry name" value="PROAMNOPTASE"/>
</dbReference>
<feature type="domain" description="AB hydrolase-1" evidence="3">
    <location>
        <begin position="29"/>
        <end position="175"/>
    </location>
</feature>
<dbReference type="PANTHER" id="PTHR43798:SF33">
    <property type="entry name" value="HYDROLASE, PUTATIVE (AFU_ORTHOLOGUE AFUA_2G14860)-RELATED"/>
    <property type="match status" value="1"/>
</dbReference>
<dbReference type="GO" id="GO:0016787">
    <property type="term" value="F:hydrolase activity"/>
    <property type="evidence" value="ECO:0007669"/>
    <property type="project" value="UniProtKB-KW"/>
</dbReference>
<dbReference type="PANTHER" id="PTHR43798">
    <property type="entry name" value="MONOACYLGLYCEROL LIPASE"/>
    <property type="match status" value="1"/>
</dbReference>
<evidence type="ECO:0000313" key="5">
    <source>
        <dbReference type="Proteomes" id="UP001230908"/>
    </source>
</evidence>
<protein>
    <submittedName>
        <fullName evidence="4">Alpha/beta hydrolase</fullName>
    </submittedName>
</protein>
<reference evidence="4 5" key="1">
    <citation type="submission" date="2023-08" db="EMBL/GenBank/DDBJ databases">
        <title>Phytohabitans sansha sp. nov., isolated from marine sediment.</title>
        <authorList>
            <person name="Zhao Y."/>
            <person name="Yi K."/>
        </authorList>
    </citation>
    <scope>NUCLEOTIDE SEQUENCE [LARGE SCALE GENOMIC DNA]</scope>
    <source>
        <strain evidence="4 5">ZYX-F-186</strain>
    </source>
</reference>
<dbReference type="RefSeq" id="WP_308717643.1">
    <property type="nucleotide sequence ID" value="NZ_JAVHUY010000055.1"/>
</dbReference>
<keyword evidence="5" id="KW-1185">Reference proteome</keyword>
<evidence type="ECO:0000259" key="3">
    <source>
        <dbReference type="Pfam" id="PF00561"/>
    </source>
</evidence>
<dbReference type="EMBL" id="JAVHUY010000055">
    <property type="protein sequence ID" value="MDQ7910393.1"/>
    <property type="molecule type" value="Genomic_DNA"/>
</dbReference>
<dbReference type="InterPro" id="IPR002410">
    <property type="entry name" value="Peptidase_S33"/>
</dbReference>
<dbReference type="Gene3D" id="3.40.50.1820">
    <property type="entry name" value="alpha/beta hydrolase"/>
    <property type="match status" value="1"/>
</dbReference>
<sequence length="249" mass="26616">MNTVRANGIAVHVAQLPPAGDEPAPPTAVMIHGMAGDTLASWYFTLAKPVSDAGLRVVAYDLRGHGHTERPLTGYTLDDFVDDLDALLDAIGVTGPVHLLGNSFGGTIAFAYAIRRPEAVATVTTIESSPPTPAWFHRVAYRLSQAGQPGRRLAAAREFVGATSVARELPASRLPGDALIAAITCPVLCVYGGHSRVGELAPDIRRLLPHADVVVVPGERHSLLVDRPETVREVVLPWLLRHCAKEVVR</sequence>